<organism evidence="4 5">
    <name type="scientific">Streptomyces griseoviridis</name>
    <dbReference type="NCBI Taxonomy" id="45398"/>
    <lineage>
        <taxon>Bacteria</taxon>
        <taxon>Bacillati</taxon>
        <taxon>Actinomycetota</taxon>
        <taxon>Actinomycetes</taxon>
        <taxon>Kitasatosporales</taxon>
        <taxon>Streptomycetaceae</taxon>
        <taxon>Streptomyces</taxon>
    </lineage>
</organism>
<keyword evidence="2" id="KW-0012">Acyltransferase</keyword>
<feature type="domain" description="N-acetyltransferase" evidence="3">
    <location>
        <begin position="5"/>
        <end position="163"/>
    </location>
</feature>
<reference evidence="4 5" key="1">
    <citation type="submission" date="2023-07" db="EMBL/GenBank/DDBJ databases">
        <title>Sequencing the genomes of 1000 actinobacteria strains.</title>
        <authorList>
            <person name="Klenk H.-P."/>
        </authorList>
    </citation>
    <scope>NUCLEOTIDE SEQUENCE [LARGE SCALE GENOMIC DNA]</scope>
    <source>
        <strain evidence="4 5">DSM 40229</strain>
    </source>
</reference>
<dbReference type="InterPro" id="IPR000182">
    <property type="entry name" value="GNAT_dom"/>
</dbReference>
<keyword evidence="5" id="KW-1185">Reference proteome</keyword>
<dbReference type="CDD" id="cd04301">
    <property type="entry name" value="NAT_SF"/>
    <property type="match status" value="1"/>
</dbReference>
<dbReference type="RefSeq" id="WP_189413410.1">
    <property type="nucleotide sequence ID" value="NZ_BMSM01000001.1"/>
</dbReference>
<dbReference type="EMBL" id="JAURUD010000001">
    <property type="protein sequence ID" value="MDP9681372.1"/>
    <property type="molecule type" value="Genomic_DNA"/>
</dbReference>
<evidence type="ECO:0000256" key="1">
    <source>
        <dbReference type="ARBA" id="ARBA00022679"/>
    </source>
</evidence>
<keyword evidence="1" id="KW-0808">Transferase</keyword>
<dbReference type="PANTHER" id="PTHR43877">
    <property type="entry name" value="AMINOALKYLPHOSPHONATE N-ACETYLTRANSFERASE-RELATED-RELATED"/>
    <property type="match status" value="1"/>
</dbReference>
<comment type="caution">
    <text evidence="4">The sequence shown here is derived from an EMBL/GenBank/DDBJ whole genome shotgun (WGS) entry which is preliminary data.</text>
</comment>
<dbReference type="Pfam" id="PF00583">
    <property type="entry name" value="Acetyltransf_1"/>
    <property type="match status" value="1"/>
</dbReference>
<protein>
    <submittedName>
        <fullName evidence="4">Ribosomal protein S18 acetylase RimI-like enzyme</fullName>
    </submittedName>
</protein>
<sequence length="163" mass="17798">MPDASLIRTARPDDEEHLRLLDRETWSPVHAVSPRPAPDAPFFREHSGPEDHLVAELGGRVVGYLRLGRPTGLASNRHVLAVHGLAVADAARGQGTGRALLRAAVEEARRRGARRLTLRVLGPNTVARRLYESEGFAVEGVQPGEFLLDGEYVDDVLMGRSLV</sequence>
<evidence type="ECO:0000313" key="4">
    <source>
        <dbReference type="EMBL" id="MDP9681372.1"/>
    </source>
</evidence>
<dbReference type="GeneID" id="91550814"/>
<dbReference type="PROSITE" id="PS51186">
    <property type="entry name" value="GNAT"/>
    <property type="match status" value="1"/>
</dbReference>
<name>A0ABT9LCC8_STRGD</name>
<accession>A0ABT9LCC8</accession>
<proteinExistence type="predicted"/>
<dbReference type="Proteomes" id="UP001231675">
    <property type="component" value="Unassembled WGS sequence"/>
</dbReference>
<gene>
    <name evidence="4" type="ORF">J2S47_001874</name>
</gene>
<evidence type="ECO:0000259" key="3">
    <source>
        <dbReference type="PROSITE" id="PS51186"/>
    </source>
</evidence>
<dbReference type="SUPFAM" id="SSF55729">
    <property type="entry name" value="Acyl-CoA N-acyltransferases (Nat)"/>
    <property type="match status" value="1"/>
</dbReference>
<dbReference type="InterPro" id="IPR016181">
    <property type="entry name" value="Acyl_CoA_acyltransferase"/>
</dbReference>
<evidence type="ECO:0000256" key="2">
    <source>
        <dbReference type="ARBA" id="ARBA00023315"/>
    </source>
</evidence>
<dbReference type="InterPro" id="IPR050832">
    <property type="entry name" value="Bact_Acetyltransf"/>
</dbReference>
<evidence type="ECO:0000313" key="5">
    <source>
        <dbReference type="Proteomes" id="UP001231675"/>
    </source>
</evidence>
<dbReference type="Gene3D" id="3.40.630.30">
    <property type="match status" value="1"/>
</dbReference>